<dbReference type="EMBL" id="JMIX01000005">
    <property type="protein sequence ID" value="KEO96540.1"/>
    <property type="molecule type" value="Genomic_DNA"/>
</dbReference>
<evidence type="ECO:0000313" key="2">
    <source>
        <dbReference type="Proteomes" id="UP000027866"/>
    </source>
</evidence>
<dbReference type="KEGG" id="elq:Ga0102493_11890"/>
<name>A0A074MUS1_9SPHN</name>
<dbReference type="AlphaFoldDB" id="A0A074MUS1"/>
<reference evidence="1 2" key="1">
    <citation type="submission" date="2014-04" db="EMBL/GenBank/DDBJ databases">
        <title>A comprehensive comparison of genomes of Erythrobacter spp. Strains.</title>
        <authorList>
            <person name="Zheng Q."/>
        </authorList>
    </citation>
    <scope>NUCLEOTIDE SEQUENCE [LARGE SCALE GENOMIC DNA]</scope>
    <source>
        <strain evidence="1 2">DSM 8509</strain>
    </source>
</reference>
<sequence length="105" mass="11450">MLLAAALHLSAPAVAGPQAEEIPEIVVLGRLRSLSVNVAQDREGRWHCGLDRSTGRAKLDEEFCRAVTKCVRKGARGDDAVDACIRDSRGRLVRQVERELKKGSS</sequence>
<evidence type="ECO:0000313" key="1">
    <source>
        <dbReference type="EMBL" id="KEO96540.1"/>
    </source>
</evidence>
<dbReference type="Proteomes" id="UP000027866">
    <property type="component" value="Unassembled WGS sequence"/>
</dbReference>
<keyword evidence="2" id="KW-1185">Reference proteome</keyword>
<dbReference type="PATRIC" id="fig|39960.10.peg.3142"/>
<dbReference type="OrthoDB" id="7581221at2"/>
<gene>
    <name evidence="1" type="ORF">EH32_09940</name>
</gene>
<accession>A0A074MUS1</accession>
<proteinExistence type="predicted"/>
<dbReference type="RefSeq" id="WP_034902583.1">
    <property type="nucleotide sequence ID" value="NZ_CP017057.1"/>
</dbReference>
<comment type="caution">
    <text evidence="1">The sequence shown here is derived from an EMBL/GenBank/DDBJ whole genome shotgun (WGS) entry which is preliminary data.</text>
</comment>
<protein>
    <submittedName>
        <fullName evidence="1">Uncharacterized protein</fullName>
    </submittedName>
</protein>
<organism evidence="1 2">
    <name type="scientific">Erythrobacter litoralis</name>
    <dbReference type="NCBI Taxonomy" id="39960"/>
    <lineage>
        <taxon>Bacteria</taxon>
        <taxon>Pseudomonadati</taxon>
        <taxon>Pseudomonadota</taxon>
        <taxon>Alphaproteobacteria</taxon>
        <taxon>Sphingomonadales</taxon>
        <taxon>Erythrobacteraceae</taxon>
        <taxon>Erythrobacter/Porphyrobacter group</taxon>
        <taxon>Erythrobacter</taxon>
    </lineage>
</organism>